<keyword evidence="2" id="KW-0812">Transmembrane</keyword>
<dbReference type="EMBL" id="NMWT01000010">
    <property type="protein sequence ID" value="PLS28953.1"/>
    <property type="molecule type" value="Genomic_DNA"/>
</dbReference>
<reference evidence="3 4" key="1">
    <citation type="submission" date="2017-07" db="EMBL/GenBank/DDBJ databases">
        <title>Bifidobacterium novel species.</title>
        <authorList>
            <person name="Lugli G.A."/>
            <person name="Milani C."/>
            <person name="Duranti S."/>
            <person name="Mangifesta M."/>
        </authorList>
    </citation>
    <scope>NUCLEOTIDE SEQUENCE [LARGE SCALE GENOMIC DNA]</scope>
    <source>
        <strain evidence="3 4">77</strain>
    </source>
</reference>
<sequence>MAQQPGSAPTPAASGPSTGDKRRLTIIAAVTAAALIVAGIGGYLLWSNHRRDAAMTACRNAAKEYDKTHDAMAKILAQAKSLSSTDESTMSSTDSLDKLKKLIASKTATDTTPPICDAGLVTSELESTKGRLDDLAGDNRALQRQLESSIKDVNASIDAKTLKNAQDDLNDAIDQAQNVLDSSAGQVADESTRSNLQTAIDDARKTVNKDKPSAAEMTKATKSLTDAIGKVNSSIAAKQQADAEEKARKAAEGPQGAFFFAAGAGGYRESITFADGQATSIQWMSLSPDRKTVVYQVSSDDGYTYTLTDNEGGTRTFTYDRGSNTLTDVTAGLSNEYAHADN</sequence>
<dbReference type="AlphaFoldDB" id="A0A2N5J435"/>
<keyword evidence="2" id="KW-0472">Membrane</keyword>
<evidence type="ECO:0000313" key="4">
    <source>
        <dbReference type="Proteomes" id="UP000235034"/>
    </source>
</evidence>
<evidence type="ECO:0000256" key="2">
    <source>
        <dbReference type="SAM" id="Phobius"/>
    </source>
</evidence>
<keyword evidence="4" id="KW-1185">Reference proteome</keyword>
<keyword evidence="2" id="KW-1133">Transmembrane helix</keyword>
<dbReference type="Proteomes" id="UP000235034">
    <property type="component" value="Unassembled WGS sequence"/>
</dbReference>
<dbReference type="Gene3D" id="1.20.1270.90">
    <property type="entry name" value="AF1782-like"/>
    <property type="match status" value="1"/>
</dbReference>
<dbReference type="OrthoDB" id="3240606at2"/>
<feature type="coiled-coil region" evidence="1">
    <location>
        <begin position="125"/>
        <end position="182"/>
    </location>
</feature>
<feature type="transmembrane region" description="Helical" evidence="2">
    <location>
        <begin position="24"/>
        <end position="46"/>
    </location>
</feature>
<proteinExistence type="predicted"/>
<evidence type="ECO:0000313" key="3">
    <source>
        <dbReference type="EMBL" id="PLS28953.1"/>
    </source>
</evidence>
<organism evidence="3 4">
    <name type="scientific">Bifidobacterium parmae</name>
    <dbReference type="NCBI Taxonomy" id="361854"/>
    <lineage>
        <taxon>Bacteria</taxon>
        <taxon>Bacillati</taxon>
        <taxon>Actinomycetota</taxon>
        <taxon>Actinomycetes</taxon>
        <taxon>Bifidobacteriales</taxon>
        <taxon>Bifidobacteriaceae</taxon>
        <taxon>Bifidobacterium</taxon>
    </lineage>
</organism>
<keyword evidence="1" id="KW-0175">Coiled coil</keyword>
<protein>
    <submittedName>
        <fullName evidence="3">Sugar-binding protein</fullName>
    </submittedName>
</protein>
<evidence type="ECO:0000256" key="1">
    <source>
        <dbReference type="SAM" id="Coils"/>
    </source>
</evidence>
<name>A0A2N5J435_9BIFI</name>
<gene>
    <name evidence="3" type="ORF">Uis4E_0890</name>
</gene>
<dbReference type="RefSeq" id="WP_101622056.1">
    <property type="nucleotide sequence ID" value="NZ_NMWT01000010.1"/>
</dbReference>
<comment type="caution">
    <text evidence="3">The sequence shown here is derived from an EMBL/GenBank/DDBJ whole genome shotgun (WGS) entry which is preliminary data.</text>
</comment>
<accession>A0A2N5J435</accession>